<dbReference type="GO" id="GO:0007165">
    <property type="term" value="P:signal transduction"/>
    <property type="evidence" value="ECO:0007669"/>
    <property type="project" value="InterPro"/>
</dbReference>
<sequence>MCKVHNSIGSLTAVKSHLKRNNIHDFTSLKEVLDFQHNFSALRNQIISNHEQFIEQEKAILDADILQLDKAIQANRAYFENYLRKEIEDIKQKLNGLSTPGQFNYIKQIVNYVKQRSYKKKIEDLEFNLDFNVNDSVSELVQQYQDKMNRSHFISSNFRGAVNESSSSELTQLEKKLRVIDEVKNSIYGALGEHKVVKELESLSDENILINDFALTFQPAIYNRQENDYIKTIQIDHLLITTSGIFLIETKNWSEKSLNRLDLRSPVQQVKRTNFALFRLLTEGIASHKFKLNQHHWGDRKIPIRNLIVLTNSKPNEEFQYVKILTLDELLSYVKYFKPVFSSKETEAISTYLLGLNERKR</sequence>
<feature type="domain" description="NERD" evidence="2">
    <location>
        <begin position="188"/>
        <end position="300"/>
    </location>
</feature>
<dbReference type="EMBL" id="VLLE01000003">
    <property type="protein sequence ID" value="TWI83279.1"/>
    <property type="molecule type" value="Genomic_DNA"/>
</dbReference>
<feature type="domain" description="Rho-GAP" evidence="1">
    <location>
        <begin position="66"/>
        <end position="247"/>
    </location>
</feature>
<dbReference type="OrthoDB" id="9813328at2"/>
<comment type="caution">
    <text evidence="3">The sequence shown here is derived from an EMBL/GenBank/DDBJ whole genome shotgun (WGS) entry which is preliminary data.</text>
</comment>
<gene>
    <name evidence="3" type="ORF">IQ13_1387</name>
</gene>
<name>A0A562SPS7_9BACT</name>
<evidence type="ECO:0000259" key="2">
    <source>
        <dbReference type="PROSITE" id="PS50965"/>
    </source>
</evidence>
<evidence type="ECO:0000313" key="4">
    <source>
        <dbReference type="Proteomes" id="UP000316167"/>
    </source>
</evidence>
<organism evidence="3 4">
    <name type="scientific">Lacibacter cauensis</name>
    <dbReference type="NCBI Taxonomy" id="510947"/>
    <lineage>
        <taxon>Bacteria</taxon>
        <taxon>Pseudomonadati</taxon>
        <taxon>Bacteroidota</taxon>
        <taxon>Chitinophagia</taxon>
        <taxon>Chitinophagales</taxon>
        <taxon>Chitinophagaceae</taxon>
        <taxon>Lacibacter</taxon>
    </lineage>
</organism>
<evidence type="ECO:0000259" key="1">
    <source>
        <dbReference type="PROSITE" id="PS50238"/>
    </source>
</evidence>
<protein>
    <submittedName>
        <fullName evidence="3">Nuclease-like protein</fullName>
    </submittedName>
</protein>
<evidence type="ECO:0000313" key="3">
    <source>
        <dbReference type="EMBL" id="TWI83279.1"/>
    </source>
</evidence>
<dbReference type="PROSITE" id="PS50965">
    <property type="entry name" value="NERD"/>
    <property type="match status" value="1"/>
</dbReference>
<keyword evidence="4" id="KW-1185">Reference proteome</keyword>
<dbReference type="Pfam" id="PF08378">
    <property type="entry name" value="NERD"/>
    <property type="match status" value="1"/>
</dbReference>
<dbReference type="InterPro" id="IPR011528">
    <property type="entry name" value="NERD"/>
</dbReference>
<reference evidence="3 4" key="1">
    <citation type="journal article" date="2015" name="Stand. Genomic Sci.">
        <title>Genomic Encyclopedia of Bacterial and Archaeal Type Strains, Phase III: the genomes of soil and plant-associated and newly described type strains.</title>
        <authorList>
            <person name="Whitman W.B."/>
            <person name="Woyke T."/>
            <person name="Klenk H.P."/>
            <person name="Zhou Y."/>
            <person name="Lilburn T.G."/>
            <person name="Beck B.J."/>
            <person name="De Vos P."/>
            <person name="Vandamme P."/>
            <person name="Eisen J.A."/>
            <person name="Garrity G."/>
            <person name="Hugenholtz P."/>
            <person name="Kyrpides N.C."/>
        </authorList>
    </citation>
    <scope>NUCLEOTIDE SEQUENCE [LARGE SCALE GENOMIC DNA]</scope>
    <source>
        <strain evidence="3 4">CGMCC 1.7271</strain>
    </source>
</reference>
<dbReference type="InterPro" id="IPR000198">
    <property type="entry name" value="RhoGAP_dom"/>
</dbReference>
<accession>A0A562SPS7</accession>
<dbReference type="PROSITE" id="PS50238">
    <property type="entry name" value="RHOGAP"/>
    <property type="match status" value="1"/>
</dbReference>
<dbReference type="Proteomes" id="UP000316167">
    <property type="component" value="Unassembled WGS sequence"/>
</dbReference>
<dbReference type="AlphaFoldDB" id="A0A562SPS7"/>
<dbReference type="RefSeq" id="WP_158637340.1">
    <property type="nucleotide sequence ID" value="NZ_VLLE01000003.1"/>
</dbReference>
<proteinExistence type="predicted"/>